<dbReference type="SUPFAM" id="SSF52980">
    <property type="entry name" value="Restriction endonuclease-like"/>
    <property type="match status" value="1"/>
</dbReference>
<feature type="compositionally biased region" description="Basic and acidic residues" evidence="4">
    <location>
        <begin position="267"/>
        <end position="277"/>
    </location>
</feature>
<feature type="compositionally biased region" description="Low complexity" evidence="4">
    <location>
        <begin position="184"/>
        <end position="198"/>
    </location>
</feature>
<dbReference type="CDD" id="cd22343">
    <property type="entry name" value="PDDEXK_lambda_exonuclease-like"/>
    <property type="match status" value="1"/>
</dbReference>
<dbReference type="GO" id="GO:0006281">
    <property type="term" value="P:DNA repair"/>
    <property type="evidence" value="ECO:0007669"/>
    <property type="project" value="UniProtKB-ARBA"/>
</dbReference>
<evidence type="ECO:0000256" key="1">
    <source>
        <dbReference type="ARBA" id="ARBA00022723"/>
    </source>
</evidence>
<protein>
    <recommendedName>
        <fullName evidence="5">Zinc finger PHD-type domain-containing protein</fullName>
    </recommendedName>
</protein>
<dbReference type="Gene3D" id="3.30.40.10">
    <property type="entry name" value="Zinc/RING finger domain, C3HC4 (zinc finger)"/>
    <property type="match status" value="1"/>
</dbReference>
<feature type="region of interest" description="Disordered" evidence="4">
    <location>
        <begin position="184"/>
        <end position="219"/>
    </location>
</feature>
<keyword evidence="1" id="KW-0479">Metal-binding</keyword>
<feature type="region of interest" description="Disordered" evidence="4">
    <location>
        <begin position="260"/>
        <end position="289"/>
    </location>
</feature>
<dbReference type="PANTHER" id="PTHR46609">
    <property type="entry name" value="EXONUCLEASE, PHAGE-TYPE/RECB, C-TERMINAL DOMAIN-CONTAINING PROTEIN"/>
    <property type="match status" value="1"/>
</dbReference>
<dbReference type="InterPro" id="IPR051703">
    <property type="entry name" value="NF-kappa-B_Signaling_Reg"/>
</dbReference>
<evidence type="ECO:0000313" key="7">
    <source>
        <dbReference type="Proteomes" id="UP000683360"/>
    </source>
</evidence>
<dbReference type="InterPro" id="IPR021109">
    <property type="entry name" value="Peptidase_aspartic_dom_sf"/>
</dbReference>
<dbReference type="Proteomes" id="UP000683360">
    <property type="component" value="Unassembled WGS sequence"/>
</dbReference>
<gene>
    <name evidence="6" type="ORF">MEDL_25929</name>
</gene>
<dbReference type="Pfam" id="PF09588">
    <property type="entry name" value="YqaJ"/>
    <property type="match status" value="1"/>
</dbReference>
<comment type="caution">
    <text evidence="6">The sequence shown here is derived from an EMBL/GenBank/DDBJ whole genome shotgun (WGS) entry which is preliminary data.</text>
</comment>
<evidence type="ECO:0000259" key="5">
    <source>
        <dbReference type="SMART" id="SM00249"/>
    </source>
</evidence>
<organism evidence="6 7">
    <name type="scientific">Mytilus edulis</name>
    <name type="common">Blue mussel</name>
    <dbReference type="NCBI Taxonomy" id="6550"/>
    <lineage>
        <taxon>Eukaryota</taxon>
        <taxon>Metazoa</taxon>
        <taxon>Spiralia</taxon>
        <taxon>Lophotrochozoa</taxon>
        <taxon>Mollusca</taxon>
        <taxon>Bivalvia</taxon>
        <taxon>Autobranchia</taxon>
        <taxon>Pteriomorphia</taxon>
        <taxon>Mytilida</taxon>
        <taxon>Mytiloidea</taxon>
        <taxon>Mytilidae</taxon>
        <taxon>Mytilinae</taxon>
        <taxon>Mytilus</taxon>
    </lineage>
</organism>
<name>A0A8S3RQS4_MYTED</name>
<keyword evidence="2" id="KW-0863">Zinc-finger</keyword>
<dbReference type="GO" id="GO:0006508">
    <property type="term" value="P:proteolysis"/>
    <property type="evidence" value="ECO:0007669"/>
    <property type="project" value="InterPro"/>
</dbReference>
<dbReference type="OrthoDB" id="6062130at2759"/>
<dbReference type="SMART" id="SM00249">
    <property type="entry name" value="PHD"/>
    <property type="match status" value="1"/>
</dbReference>
<feature type="domain" description="Zinc finger PHD-type" evidence="5">
    <location>
        <begin position="571"/>
        <end position="624"/>
    </location>
</feature>
<dbReference type="InterPro" id="IPR013083">
    <property type="entry name" value="Znf_RING/FYVE/PHD"/>
</dbReference>
<evidence type="ECO:0000256" key="3">
    <source>
        <dbReference type="ARBA" id="ARBA00022833"/>
    </source>
</evidence>
<keyword evidence="7" id="KW-1185">Reference proteome</keyword>
<proteinExistence type="predicted"/>
<dbReference type="EMBL" id="CAJPWZ010001281">
    <property type="protein sequence ID" value="CAG2211901.1"/>
    <property type="molecule type" value="Genomic_DNA"/>
</dbReference>
<dbReference type="PROSITE" id="PS00141">
    <property type="entry name" value="ASP_PROTEASE"/>
    <property type="match status" value="1"/>
</dbReference>
<evidence type="ECO:0000256" key="2">
    <source>
        <dbReference type="ARBA" id="ARBA00022771"/>
    </source>
</evidence>
<dbReference type="InterPro" id="IPR019080">
    <property type="entry name" value="YqaJ_viral_recombinase"/>
</dbReference>
<keyword evidence="3" id="KW-0862">Zinc</keyword>
<dbReference type="InterPro" id="IPR011011">
    <property type="entry name" value="Znf_FYVE_PHD"/>
</dbReference>
<dbReference type="InterPro" id="IPR001969">
    <property type="entry name" value="Aspartic_peptidase_AS"/>
</dbReference>
<dbReference type="GO" id="GO:0004190">
    <property type="term" value="F:aspartic-type endopeptidase activity"/>
    <property type="evidence" value="ECO:0007669"/>
    <property type="project" value="InterPro"/>
</dbReference>
<dbReference type="InterPro" id="IPR011335">
    <property type="entry name" value="Restrct_endonuc-II-like"/>
</dbReference>
<evidence type="ECO:0000256" key="4">
    <source>
        <dbReference type="SAM" id="MobiDB-lite"/>
    </source>
</evidence>
<dbReference type="GO" id="GO:0008270">
    <property type="term" value="F:zinc ion binding"/>
    <property type="evidence" value="ECO:0007669"/>
    <property type="project" value="UniProtKB-KW"/>
</dbReference>
<dbReference type="SUPFAM" id="SSF57903">
    <property type="entry name" value="FYVE/PHD zinc finger"/>
    <property type="match status" value="1"/>
</dbReference>
<dbReference type="InterPro" id="IPR001965">
    <property type="entry name" value="Znf_PHD"/>
</dbReference>
<dbReference type="AlphaFoldDB" id="A0A8S3RQS4"/>
<dbReference type="Gene3D" id="3.90.320.10">
    <property type="match status" value="1"/>
</dbReference>
<reference evidence="6" key="1">
    <citation type="submission" date="2021-03" db="EMBL/GenBank/DDBJ databases">
        <authorList>
            <person name="Bekaert M."/>
        </authorList>
    </citation>
    <scope>NUCLEOTIDE SEQUENCE</scope>
</reference>
<sequence length="630" mass="71848">MAGSLPPYPTFDYASDKSNAGPRWERWVSRLENLFVGLKIENEERKRALLLHYAGESVYDIYDAEKGETEASYTATKQVLTTYFEPKKNTQMEVYKFRTHKQKEGQSLDEFVTELRKLAKTCEFTNVDKEILSQVIQNCKSNRLRRRALREPDKTLNDILTLGRTLEMADTQATEMERETTVNKITNTNKTYPKTNYKQQRGQQASSSYHNPNYSNRPTRQTQCRNCGGQFPHKNGPCPANGKTCNACHKQNHFAKVCRGKSKQNKYTRDRRVHEIQTETSQRESYQASLDSSDEEYSYSIKEAVCSIKKSPFTMIKVNNTTCSMMIDTGATVNILDDKTHKNIGSPKLNKNDIKLLPYGGGKPLEVTGACKVAASEVDLNSNDGHDVNEDITDRINLSLIKNMKAIKYGRAHENTARNLFLALESPKHRNFKVEHCGLFVKADRPYIAASPDGIVSCLCCTKQVLEIKCPFSLANKSVVDGWKNLDYLQMNESTQKLQLNQSHGYYTQMQAQMAVTGLKMGHFFVWSPKGSFQTKVQFDPKYWVNLQEQLTIFFKAYVVPHLLCNKQLCVCPKCDKVCCEIEEISNQLESSVLCECCDLWYHWKCVGLKNNPTTETWVCSSCLLNALDL</sequence>
<dbReference type="InterPro" id="IPR011604">
    <property type="entry name" value="PDDEXK-like_dom_sf"/>
</dbReference>
<evidence type="ECO:0000313" key="6">
    <source>
        <dbReference type="EMBL" id="CAG2211901.1"/>
    </source>
</evidence>
<feature type="compositionally biased region" description="Polar residues" evidence="4">
    <location>
        <begin position="278"/>
        <end position="289"/>
    </location>
</feature>
<feature type="compositionally biased region" description="Polar residues" evidence="4">
    <location>
        <begin position="199"/>
        <end position="219"/>
    </location>
</feature>
<dbReference type="PANTHER" id="PTHR46609:SF8">
    <property type="entry name" value="YQAJ VIRAL RECOMBINASE DOMAIN-CONTAINING PROTEIN"/>
    <property type="match status" value="1"/>
</dbReference>
<accession>A0A8S3RQS4</accession>
<dbReference type="SUPFAM" id="SSF50630">
    <property type="entry name" value="Acid proteases"/>
    <property type="match status" value="1"/>
</dbReference>